<proteinExistence type="predicted"/>
<dbReference type="AlphaFoldDB" id="A0AAV7R677"/>
<keyword evidence="2" id="KW-1185">Reference proteome</keyword>
<accession>A0AAV7R677</accession>
<comment type="caution">
    <text evidence="1">The sequence shown here is derived from an EMBL/GenBank/DDBJ whole genome shotgun (WGS) entry which is preliminary data.</text>
</comment>
<gene>
    <name evidence="1" type="ORF">NDU88_001141</name>
</gene>
<name>A0AAV7R677_PLEWA</name>
<protein>
    <submittedName>
        <fullName evidence="1">Uncharacterized protein</fullName>
    </submittedName>
</protein>
<dbReference type="EMBL" id="JANPWB010000009">
    <property type="protein sequence ID" value="KAJ1148304.1"/>
    <property type="molecule type" value="Genomic_DNA"/>
</dbReference>
<dbReference type="Proteomes" id="UP001066276">
    <property type="component" value="Chromosome 5"/>
</dbReference>
<reference evidence="1" key="1">
    <citation type="journal article" date="2022" name="bioRxiv">
        <title>Sequencing and chromosome-scale assembly of the giantPleurodeles waltlgenome.</title>
        <authorList>
            <person name="Brown T."/>
            <person name="Elewa A."/>
            <person name="Iarovenko S."/>
            <person name="Subramanian E."/>
            <person name="Araus A.J."/>
            <person name="Petzold A."/>
            <person name="Susuki M."/>
            <person name="Suzuki K.-i.T."/>
            <person name="Hayashi T."/>
            <person name="Toyoda A."/>
            <person name="Oliveira C."/>
            <person name="Osipova E."/>
            <person name="Leigh N.D."/>
            <person name="Simon A."/>
            <person name="Yun M.H."/>
        </authorList>
    </citation>
    <scope>NUCLEOTIDE SEQUENCE</scope>
    <source>
        <strain evidence="1">20211129_DDA</strain>
        <tissue evidence="1">Liver</tissue>
    </source>
</reference>
<organism evidence="1 2">
    <name type="scientific">Pleurodeles waltl</name>
    <name type="common">Iberian ribbed newt</name>
    <dbReference type="NCBI Taxonomy" id="8319"/>
    <lineage>
        <taxon>Eukaryota</taxon>
        <taxon>Metazoa</taxon>
        <taxon>Chordata</taxon>
        <taxon>Craniata</taxon>
        <taxon>Vertebrata</taxon>
        <taxon>Euteleostomi</taxon>
        <taxon>Amphibia</taxon>
        <taxon>Batrachia</taxon>
        <taxon>Caudata</taxon>
        <taxon>Salamandroidea</taxon>
        <taxon>Salamandridae</taxon>
        <taxon>Pleurodelinae</taxon>
        <taxon>Pleurodeles</taxon>
    </lineage>
</organism>
<sequence>MRSHPPLPSRSCHSYLSGGGWHGRVVTLLHAETECTIGRYLHIQRDRGWSAKELLVVKGNGTLIKVRKKLRQLRTYVIKSNMPLRRLHMPTPEPRNQGVNYTYCTLMLVRVSQMGDSTEVAVCWVLLLLPRAVEQMNEEPECGMLGGRCYGGSWSRRQTREDGWKKLS</sequence>
<evidence type="ECO:0000313" key="2">
    <source>
        <dbReference type="Proteomes" id="UP001066276"/>
    </source>
</evidence>
<evidence type="ECO:0000313" key="1">
    <source>
        <dbReference type="EMBL" id="KAJ1148304.1"/>
    </source>
</evidence>